<organism evidence="2 3">
    <name type="scientific">Sulfobacillus harzensis</name>
    <dbReference type="NCBI Taxonomy" id="2729629"/>
    <lineage>
        <taxon>Bacteria</taxon>
        <taxon>Bacillati</taxon>
        <taxon>Bacillota</taxon>
        <taxon>Clostridia</taxon>
        <taxon>Eubacteriales</taxon>
        <taxon>Clostridiales Family XVII. Incertae Sedis</taxon>
        <taxon>Sulfobacillus</taxon>
    </lineage>
</organism>
<evidence type="ECO:0000259" key="1">
    <source>
        <dbReference type="Pfam" id="PF01610"/>
    </source>
</evidence>
<dbReference type="AlphaFoldDB" id="A0A7Y0L8G4"/>
<keyword evidence="3" id="KW-1185">Reference proteome</keyword>
<sequence length="114" mass="12795">IPRHATGTLSARIHEDPTYRLAWTLTRHFQTLVIHRRGAAALAAWCRAAEASGVPAFQRFAETLRADWDAVVAGISLPWSQGPVEGLNNRTKTLKRMMYGRARLPLLSARILHR</sequence>
<dbReference type="EMBL" id="JABBVZ010000332">
    <property type="protein sequence ID" value="NMP25227.1"/>
    <property type="molecule type" value="Genomic_DNA"/>
</dbReference>
<gene>
    <name evidence="2" type="ORF">HIJ39_23340</name>
</gene>
<dbReference type="PANTHER" id="PTHR33498:SF1">
    <property type="entry name" value="TRANSPOSASE FOR INSERTION SEQUENCE ELEMENT IS1557"/>
    <property type="match status" value="1"/>
</dbReference>
<dbReference type="Proteomes" id="UP000533476">
    <property type="component" value="Unassembled WGS sequence"/>
</dbReference>
<proteinExistence type="predicted"/>
<comment type="caution">
    <text evidence="2">The sequence shown here is derived from an EMBL/GenBank/DDBJ whole genome shotgun (WGS) entry which is preliminary data.</text>
</comment>
<protein>
    <submittedName>
        <fullName evidence="2">Transposase</fullName>
    </submittedName>
</protein>
<dbReference type="InterPro" id="IPR002560">
    <property type="entry name" value="Transposase_DDE"/>
</dbReference>
<feature type="non-terminal residue" evidence="2">
    <location>
        <position position="1"/>
    </location>
</feature>
<reference evidence="2 3" key="1">
    <citation type="submission" date="2020-04" db="EMBL/GenBank/DDBJ databases">
        <authorList>
            <person name="Zhang R."/>
            <person name="Schippers A."/>
        </authorList>
    </citation>
    <scope>NUCLEOTIDE SEQUENCE [LARGE SCALE GENOMIC DNA]</scope>
    <source>
        <strain evidence="2 3">DSM 109850</strain>
    </source>
</reference>
<feature type="domain" description="Transposase IS204/IS1001/IS1096/IS1165 DDE" evidence="1">
    <location>
        <begin position="14"/>
        <end position="110"/>
    </location>
</feature>
<accession>A0A7Y0L8G4</accession>
<dbReference type="RefSeq" id="WP_169103402.1">
    <property type="nucleotide sequence ID" value="NZ_JABBVZ010000332.1"/>
</dbReference>
<dbReference type="PANTHER" id="PTHR33498">
    <property type="entry name" value="TRANSPOSASE FOR INSERTION SEQUENCE ELEMENT IS1557"/>
    <property type="match status" value="1"/>
</dbReference>
<dbReference type="InterPro" id="IPR047951">
    <property type="entry name" value="Transpos_ISL3"/>
</dbReference>
<dbReference type="Pfam" id="PF01610">
    <property type="entry name" value="DDE_Tnp_ISL3"/>
    <property type="match status" value="1"/>
</dbReference>
<name>A0A7Y0L8G4_9FIRM</name>
<evidence type="ECO:0000313" key="3">
    <source>
        <dbReference type="Proteomes" id="UP000533476"/>
    </source>
</evidence>
<evidence type="ECO:0000313" key="2">
    <source>
        <dbReference type="EMBL" id="NMP25227.1"/>
    </source>
</evidence>